<dbReference type="SUPFAM" id="SSF52540">
    <property type="entry name" value="P-loop containing nucleoside triphosphate hydrolases"/>
    <property type="match status" value="1"/>
</dbReference>
<evidence type="ECO:0000256" key="9">
    <source>
        <dbReference type="HAMAP-Rule" id="MF_00365"/>
    </source>
</evidence>
<gene>
    <name evidence="9" type="primary">recF</name>
    <name evidence="12" type="ORF">FX988_02620</name>
</gene>
<dbReference type="InterPro" id="IPR001238">
    <property type="entry name" value="DNA-binding_RecF"/>
</dbReference>
<dbReference type="HAMAP" id="MF_00365">
    <property type="entry name" value="RecF"/>
    <property type="match status" value="1"/>
</dbReference>
<keyword evidence="5 9" id="KW-0235">DNA replication</keyword>
<dbReference type="OrthoDB" id="9803889at2"/>
<evidence type="ECO:0000256" key="2">
    <source>
        <dbReference type="ARBA" id="ARBA00008016"/>
    </source>
</evidence>
<feature type="binding site" evidence="9">
    <location>
        <begin position="30"/>
        <end position="37"/>
    </location>
    <ligand>
        <name>ATP</name>
        <dbReference type="ChEBI" id="CHEBI:30616"/>
    </ligand>
</feature>
<comment type="function">
    <text evidence="9 10">The RecF protein is involved in DNA metabolism; it is required for DNA replication and normal SOS inducibility. RecF binds preferentially to single-stranded, linear DNA. It also seems to bind ATP.</text>
</comment>
<evidence type="ECO:0000313" key="13">
    <source>
        <dbReference type="Proteomes" id="UP000464524"/>
    </source>
</evidence>
<name>A0A857JKC3_9ALTE</name>
<dbReference type="InterPro" id="IPR003395">
    <property type="entry name" value="RecF/RecN/SMC_N"/>
</dbReference>
<dbReference type="Gene3D" id="3.40.50.300">
    <property type="entry name" value="P-loop containing nucleotide triphosphate hydrolases"/>
    <property type="match status" value="1"/>
</dbReference>
<dbReference type="RefSeq" id="WP_160180409.1">
    <property type="nucleotide sequence ID" value="NZ_CP047656.1"/>
</dbReference>
<dbReference type="PANTHER" id="PTHR32182:SF0">
    <property type="entry name" value="DNA REPLICATION AND REPAIR PROTEIN RECF"/>
    <property type="match status" value="1"/>
</dbReference>
<dbReference type="InterPro" id="IPR027417">
    <property type="entry name" value="P-loop_NTPase"/>
</dbReference>
<feature type="domain" description="RecF/RecN/SMC N-terminal" evidence="11">
    <location>
        <begin position="3"/>
        <end position="355"/>
    </location>
</feature>
<keyword evidence="9 10" id="KW-0227">DNA damage</keyword>
<protein>
    <recommendedName>
        <fullName evidence="3 9">DNA replication and repair protein RecF</fullName>
    </recommendedName>
</protein>
<evidence type="ECO:0000256" key="8">
    <source>
        <dbReference type="ARBA" id="ARBA00023125"/>
    </source>
</evidence>
<comment type="subcellular location">
    <subcellularLocation>
        <location evidence="1 9 10">Cytoplasm</location>
    </subcellularLocation>
</comment>
<sequence length="363" mass="41490">MKLDSVQIRNLRNLQQVSLNPSHGVNFILGINGSGKSSILEAIHYLGFGRSFRTTKHKHVIQSEQESFTVFCQCTDQESVKRLGISRNINDAVSVSINGVRGNKISELVSQLPVQIFTPQSSDILLGSPKLRRKYIDWCLFHVEHPFLICSNSYTKLLKHNNALCRKHQVGYADPQRTYWTEHLAKYGESLTQFRNTMMERLIPLITSNLAHFLPEFCVEISYYRGWEKGLELIEALAKASDRDYRNGYISVGPHKADVRFKIDGKPAHEVLSRGQLRMLVAALQLATTQCLMSYTQKTCIFLLDDVGAELDAAKREVFIDKLLESNTQLFVTAIEAHQLEFIDKYQNKKMFHVEHGQVREES</sequence>
<keyword evidence="13" id="KW-1185">Reference proteome</keyword>
<dbReference type="KEGG" id="pmes:FX988_02620"/>
<dbReference type="GO" id="GO:0006260">
    <property type="term" value="P:DNA replication"/>
    <property type="evidence" value="ECO:0007669"/>
    <property type="project" value="UniProtKB-UniRule"/>
</dbReference>
<evidence type="ECO:0000256" key="10">
    <source>
        <dbReference type="RuleBase" id="RU000578"/>
    </source>
</evidence>
<dbReference type="GO" id="GO:0005737">
    <property type="term" value="C:cytoplasm"/>
    <property type="evidence" value="ECO:0007669"/>
    <property type="project" value="UniProtKB-SubCell"/>
</dbReference>
<dbReference type="InterPro" id="IPR018078">
    <property type="entry name" value="DNA-binding_RecF_CS"/>
</dbReference>
<dbReference type="GO" id="GO:0000731">
    <property type="term" value="P:DNA synthesis involved in DNA repair"/>
    <property type="evidence" value="ECO:0007669"/>
    <property type="project" value="TreeGrafter"/>
</dbReference>
<evidence type="ECO:0000259" key="11">
    <source>
        <dbReference type="Pfam" id="PF02463"/>
    </source>
</evidence>
<evidence type="ECO:0000256" key="3">
    <source>
        <dbReference type="ARBA" id="ARBA00020170"/>
    </source>
</evidence>
<dbReference type="EMBL" id="CP047656">
    <property type="protein sequence ID" value="QHJ12363.1"/>
    <property type="molecule type" value="Genomic_DNA"/>
</dbReference>
<dbReference type="NCBIfam" id="TIGR00611">
    <property type="entry name" value="recf"/>
    <property type="match status" value="1"/>
</dbReference>
<evidence type="ECO:0000256" key="6">
    <source>
        <dbReference type="ARBA" id="ARBA00022741"/>
    </source>
</evidence>
<evidence type="ECO:0000256" key="5">
    <source>
        <dbReference type="ARBA" id="ARBA00022705"/>
    </source>
</evidence>
<dbReference type="GO" id="GO:0003697">
    <property type="term" value="F:single-stranded DNA binding"/>
    <property type="evidence" value="ECO:0007669"/>
    <property type="project" value="UniProtKB-UniRule"/>
</dbReference>
<dbReference type="PANTHER" id="PTHR32182">
    <property type="entry name" value="DNA REPLICATION AND REPAIR PROTEIN RECF"/>
    <property type="match status" value="1"/>
</dbReference>
<accession>A0A857JKC3</accession>
<evidence type="ECO:0000256" key="4">
    <source>
        <dbReference type="ARBA" id="ARBA00022490"/>
    </source>
</evidence>
<keyword evidence="4 9" id="KW-0963">Cytoplasm</keyword>
<keyword evidence="7 9" id="KW-0067">ATP-binding</keyword>
<dbReference type="GO" id="GO:0006302">
    <property type="term" value="P:double-strand break repair"/>
    <property type="evidence" value="ECO:0007669"/>
    <property type="project" value="TreeGrafter"/>
</dbReference>
<dbReference type="GO" id="GO:0005524">
    <property type="term" value="F:ATP binding"/>
    <property type="evidence" value="ECO:0007669"/>
    <property type="project" value="UniProtKB-UniRule"/>
</dbReference>
<dbReference type="GO" id="GO:0009432">
    <property type="term" value="P:SOS response"/>
    <property type="evidence" value="ECO:0007669"/>
    <property type="project" value="UniProtKB-UniRule"/>
</dbReference>
<reference evidence="12 13" key="1">
    <citation type="submission" date="2019-12" db="EMBL/GenBank/DDBJ databases">
        <title>Genome sequencing and assembly of endphytes of Porphyra tenera.</title>
        <authorList>
            <person name="Park J.M."/>
            <person name="Shin R."/>
            <person name="Jo S.H."/>
        </authorList>
    </citation>
    <scope>NUCLEOTIDE SEQUENCE [LARGE SCALE GENOMIC DNA]</scope>
    <source>
        <strain evidence="12 13">GPM4</strain>
    </source>
</reference>
<dbReference type="AlphaFoldDB" id="A0A857JKC3"/>
<organism evidence="12 13">
    <name type="scientific">Paraglaciecola mesophila</name>
    <dbReference type="NCBI Taxonomy" id="197222"/>
    <lineage>
        <taxon>Bacteria</taxon>
        <taxon>Pseudomonadati</taxon>
        <taxon>Pseudomonadota</taxon>
        <taxon>Gammaproteobacteria</taxon>
        <taxon>Alteromonadales</taxon>
        <taxon>Alteromonadaceae</taxon>
        <taxon>Paraglaciecola</taxon>
    </lineage>
</organism>
<dbReference type="Proteomes" id="UP000464524">
    <property type="component" value="Chromosome"/>
</dbReference>
<keyword evidence="8 9" id="KW-0238">DNA-binding</keyword>
<keyword evidence="9 10" id="KW-0234">DNA repair</keyword>
<proteinExistence type="inferred from homology"/>
<dbReference type="PROSITE" id="PS00618">
    <property type="entry name" value="RECF_2"/>
    <property type="match status" value="1"/>
</dbReference>
<dbReference type="Gene3D" id="1.20.1050.90">
    <property type="entry name" value="RecF/RecN/SMC, N-terminal domain"/>
    <property type="match status" value="1"/>
</dbReference>
<evidence type="ECO:0000313" key="12">
    <source>
        <dbReference type="EMBL" id="QHJ12363.1"/>
    </source>
</evidence>
<keyword evidence="6 9" id="KW-0547">Nucleotide-binding</keyword>
<dbReference type="PROSITE" id="PS00617">
    <property type="entry name" value="RECF_1"/>
    <property type="match status" value="1"/>
</dbReference>
<evidence type="ECO:0000256" key="1">
    <source>
        <dbReference type="ARBA" id="ARBA00004496"/>
    </source>
</evidence>
<keyword evidence="9 10" id="KW-0742">SOS response</keyword>
<comment type="similarity">
    <text evidence="2 9 10">Belongs to the RecF family.</text>
</comment>
<dbReference type="InterPro" id="IPR042174">
    <property type="entry name" value="RecF_2"/>
</dbReference>
<dbReference type="Pfam" id="PF02463">
    <property type="entry name" value="SMC_N"/>
    <property type="match status" value="1"/>
</dbReference>
<evidence type="ECO:0000256" key="7">
    <source>
        <dbReference type="ARBA" id="ARBA00022840"/>
    </source>
</evidence>